<proteinExistence type="predicted"/>
<reference evidence="11 12" key="1">
    <citation type="submission" date="2008-06" db="EMBL/GenBank/DDBJ databases">
        <title>Complete sequence of Chloroherpeton thalassium ATCC 35110.</title>
        <authorList>
            <consortium name="US DOE Joint Genome Institute"/>
            <person name="Lucas S."/>
            <person name="Copeland A."/>
            <person name="Lapidus A."/>
            <person name="Glavina del Rio T."/>
            <person name="Dalin E."/>
            <person name="Tice H."/>
            <person name="Bruce D."/>
            <person name="Goodwin L."/>
            <person name="Pitluck S."/>
            <person name="Schmutz J."/>
            <person name="Larimer F."/>
            <person name="Land M."/>
            <person name="Hauser L."/>
            <person name="Kyrpides N."/>
            <person name="Mikhailova N."/>
            <person name="Liu Z."/>
            <person name="Li T."/>
            <person name="Zhao F."/>
            <person name="Overmann J."/>
            <person name="Bryant D.A."/>
            <person name="Richardson P."/>
        </authorList>
    </citation>
    <scope>NUCLEOTIDE SEQUENCE [LARGE SCALE GENOMIC DNA]</scope>
    <source>
        <strain evidence="12">ATCC 35110 / GB-78</strain>
    </source>
</reference>
<organism evidence="11 12">
    <name type="scientific">Chloroherpeton thalassium (strain ATCC 35110 / GB-78)</name>
    <dbReference type="NCBI Taxonomy" id="517418"/>
    <lineage>
        <taxon>Bacteria</taxon>
        <taxon>Pseudomonadati</taxon>
        <taxon>Chlorobiota</taxon>
        <taxon>Chlorobiia</taxon>
        <taxon>Chlorobiales</taxon>
        <taxon>Chloroherpetonaceae</taxon>
        <taxon>Chloroherpeton</taxon>
    </lineage>
</organism>
<feature type="domain" description="ABC transporter" evidence="9">
    <location>
        <begin position="508"/>
        <end position="740"/>
    </location>
</feature>
<sequence>MQSNKTQDLETQLEQQIISLFEYLNHTGVEHLALEHLYEFLEQEPLHPSTLFERLEKNAQDAGLSLRRMQISADHFFEKKPVHSLILRAPAELMLIEEIQHSDKTVKLRSFATNDIAIVPAATLFKNQKSLDLLCYDGTIYTYMTSGKEDTAFRSKAHSTHQASDAHKHHEKTSVLSILDKLIRLLKEEQHDFLVVLGYAIIVGLLSLVMPLSAQAIVNTVALGVYSAQLVSLCIVVGIGLIILGAFEVMKRYVVDVLQRRLFVRTAFEIAHRLPRIRTKALENEYAPELVNRFFDVMTVQKTIGKFLLDGVSATLIALSGLILLGIYHPIFLLFNVFLLIFVPVLIFVLGRGGLELSIKESKKKYALASWLEDIARCQTSFKMNGSPEFIYRRVDEIATEYVKARDKHFSVLIRQLSGSYIFRALASVGVLGIGGALVIEQQISLGQLVAAELVIVAITASLEKLVEQFEFHYDLLTAIDKISHVTDKELDPVGGELSPDFKGAVSVNLHDVTFSYTDGKKVLENVSLEIPAGGRVSLVGKSGAGKTTLMSLIAGLNDAEHGVIEFNGYDISRMNLKQLHQIVAIVPAQNEIFEGTIEENILMGRAFDYEQMVWALKISQMYDDIRAMPNRLKTPIISAGRNLPGGLIRKIMIARAIIGKPKVLILDEAFGGMEENTKLELIRSLYSESSWTIIDISHDAEVIRRSEPIYVLHDKRIVETYMAGDLATKKDTLLGKLFPDLARQIIEERKNPALAKPNMKNNSETASREQAT</sequence>
<dbReference type="RefSeq" id="WP_012498572.1">
    <property type="nucleotide sequence ID" value="NC_011026.1"/>
</dbReference>
<keyword evidence="3" id="KW-0547">Nucleotide-binding</keyword>
<comment type="subcellular location">
    <subcellularLocation>
        <location evidence="1">Cell membrane</location>
        <topology evidence="1">Multi-pass membrane protein</topology>
    </subcellularLocation>
</comment>
<feature type="transmembrane region" description="Helical" evidence="8">
    <location>
        <begin position="421"/>
        <end position="440"/>
    </location>
</feature>
<dbReference type="InterPro" id="IPR036640">
    <property type="entry name" value="ABC1_TM_sf"/>
</dbReference>
<dbReference type="Pfam" id="PF00005">
    <property type="entry name" value="ABC_tran"/>
    <property type="match status" value="1"/>
</dbReference>
<dbReference type="GO" id="GO:0005524">
    <property type="term" value="F:ATP binding"/>
    <property type="evidence" value="ECO:0007669"/>
    <property type="project" value="UniProtKB-KW"/>
</dbReference>
<gene>
    <name evidence="11" type="ordered locus">Ctha_0016</name>
</gene>
<dbReference type="Gene3D" id="1.20.1560.10">
    <property type="entry name" value="ABC transporter type 1, transmembrane domain"/>
    <property type="match status" value="1"/>
</dbReference>
<dbReference type="Gene3D" id="3.40.50.300">
    <property type="entry name" value="P-loop containing nucleotide triphosphate hydrolases"/>
    <property type="match status" value="1"/>
</dbReference>
<evidence type="ECO:0000259" key="9">
    <source>
        <dbReference type="PROSITE" id="PS50893"/>
    </source>
</evidence>
<evidence type="ECO:0000256" key="4">
    <source>
        <dbReference type="ARBA" id="ARBA00022840"/>
    </source>
</evidence>
<dbReference type="InterPro" id="IPR039421">
    <property type="entry name" value="Type_1_exporter"/>
</dbReference>
<dbReference type="AlphaFoldDB" id="B3QS97"/>
<dbReference type="PROSITE" id="PS50893">
    <property type="entry name" value="ABC_TRANSPORTER_2"/>
    <property type="match status" value="1"/>
</dbReference>
<dbReference type="PANTHER" id="PTHR43394:SF4">
    <property type="entry name" value="TOXIN SECRETION ABC TRANSPORTER ATP-BINDING PROTEIN"/>
    <property type="match status" value="1"/>
</dbReference>
<evidence type="ECO:0000256" key="8">
    <source>
        <dbReference type="SAM" id="Phobius"/>
    </source>
</evidence>
<feature type="transmembrane region" description="Helical" evidence="8">
    <location>
        <begin position="193"/>
        <end position="218"/>
    </location>
</feature>
<dbReference type="InterPro" id="IPR011527">
    <property type="entry name" value="ABC1_TM_dom"/>
</dbReference>
<evidence type="ECO:0000256" key="6">
    <source>
        <dbReference type="ARBA" id="ARBA00023136"/>
    </source>
</evidence>
<feature type="compositionally biased region" description="Polar residues" evidence="7">
    <location>
        <begin position="760"/>
        <end position="773"/>
    </location>
</feature>
<keyword evidence="5 8" id="KW-1133">Transmembrane helix</keyword>
<dbReference type="Proteomes" id="UP000001208">
    <property type="component" value="Chromosome"/>
</dbReference>
<dbReference type="Pfam" id="PF00664">
    <property type="entry name" value="ABC_membrane"/>
    <property type="match status" value="1"/>
</dbReference>
<evidence type="ECO:0000259" key="10">
    <source>
        <dbReference type="PROSITE" id="PS50929"/>
    </source>
</evidence>
<evidence type="ECO:0000256" key="1">
    <source>
        <dbReference type="ARBA" id="ARBA00004651"/>
    </source>
</evidence>
<dbReference type="PROSITE" id="PS50929">
    <property type="entry name" value="ABC_TM1F"/>
    <property type="match status" value="1"/>
</dbReference>
<dbReference type="KEGG" id="cts:Ctha_0016"/>
<feature type="region of interest" description="Disordered" evidence="7">
    <location>
        <begin position="752"/>
        <end position="773"/>
    </location>
</feature>
<evidence type="ECO:0000256" key="3">
    <source>
        <dbReference type="ARBA" id="ARBA00022741"/>
    </source>
</evidence>
<dbReference type="STRING" id="517418.Ctha_0016"/>
<dbReference type="HOGENOM" id="CLU_000604_60_0_10"/>
<dbReference type="SUPFAM" id="SSF52540">
    <property type="entry name" value="P-loop containing nucleoside triphosphate hydrolases"/>
    <property type="match status" value="1"/>
</dbReference>
<dbReference type="GO" id="GO:0005886">
    <property type="term" value="C:plasma membrane"/>
    <property type="evidence" value="ECO:0007669"/>
    <property type="project" value="UniProtKB-SubCell"/>
</dbReference>
<evidence type="ECO:0000256" key="2">
    <source>
        <dbReference type="ARBA" id="ARBA00022692"/>
    </source>
</evidence>
<keyword evidence="12" id="KW-1185">Reference proteome</keyword>
<dbReference type="InterPro" id="IPR027417">
    <property type="entry name" value="P-loop_NTPase"/>
</dbReference>
<feature type="transmembrane region" description="Helical" evidence="8">
    <location>
        <begin position="334"/>
        <end position="355"/>
    </location>
</feature>
<keyword evidence="2 8" id="KW-0812">Transmembrane</keyword>
<dbReference type="PANTHER" id="PTHR43394">
    <property type="entry name" value="ATP-DEPENDENT PERMEASE MDL1, MITOCHONDRIAL"/>
    <property type="match status" value="1"/>
</dbReference>
<dbReference type="SMART" id="SM00382">
    <property type="entry name" value="AAA"/>
    <property type="match status" value="1"/>
</dbReference>
<dbReference type="CDD" id="cd03228">
    <property type="entry name" value="ABCC_MRP_Like"/>
    <property type="match status" value="1"/>
</dbReference>
<name>B3QS97_CHLT3</name>
<dbReference type="InterPro" id="IPR003439">
    <property type="entry name" value="ABC_transporter-like_ATP-bd"/>
</dbReference>
<protein>
    <submittedName>
        <fullName evidence="11">ABC transporter-related protein</fullName>
    </submittedName>
</protein>
<evidence type="ECO:0000256" key="7">
    <source>
        <dbReference type="SAM" id="MobiDB-lite"/>
    </source>
</evidence>
<evidence type="ECO:0000313" key="11">
    <source>
        <dbReference type="EMBL" id="ACF12488.1"/>
    </source>
</evidence>
<feature type="transmembrane region" description="Helical" evidence="8">
    <location>
        <begin position="230"/>
        <end position="250"/>
    </location>
</feature>
<accession>B3QS97</accession>
<dbReference type="GO" id="GO:0016887">
    <property type="term" value="F:ATP hydrolysis activity"/>
    <property type="evidence" value="ECO:0007669"/>
    <property type="project" value="InterPro"/>
</dbReference>
<evidence type="ECO:0000313" key="12">
    <source>
        <dbReference type="Proteomes" id="UP000001208"/>
    </source>
</evidence>
<evidence type="ECO:0000256" key="5">
    <source>
        <dbReference type="ARBA" id="ARBA00022989"/>
    </source>
</evidence>
<dbReference type="eggNOG" id="COG2274">
    <property type="taxonomic scope" value="Bacteria"/>
</dbReference>
<keyword evidence="4" id="KW-0067">ATP-binding</keyword>
<dbReference type="OrthoDB" id="311344at2"/>
<feature type="domain" description="ABC transmembrane type-1" evidence="10">
    <location>
        <begin position="194"/>
        <end position="470"/>
    </location>
</feature>
<dbReference type="InterPro" id="IPR003593">
    <property type="entry name" value="AAA+_ATPase"/>
</dbReference>
<keyword evidence="6 8" id="KW-0472">Membrane</keyword>
<feature type="transmembrane region" description="Helical" evidence="8">
    <location>
        <begin position="307"/>
        <end position="328"/>
    </location>
</feature>
<dbReference type="EMBL" id="CP001100">
    <property type="protein sequence ID" value="ACF12488.1"/>
    <property type="molecule type" value="Genomic_DNA"/>
</dbReference>
<dbReference type="GO" id="GO:0015421">
    <property type="term" value="F:ABC-type oligopeptide transporter activity"/>
    <property type="evidence" value="ECO:0007669"/>
    <property type="project" value="TreeGrafter"/>
</dbReference>
<dbReference type="SUPFAM" id="SSF90123">
    <property type="entry name" value="ABC transporter transmembrane region"/>
    <property type="match status" value="1"/>
</dbReference>